<dbReference type="InterPro" id="IPR029471">
    <property type="entry name" value="HNH_5"/>
</dbReference>
<keyword evidence="3" id="KW-1185">Reference proteome</keyword>
<dbReference type="AlphaFoldDB" id="A0A3S0NYV3"/>
<evidence type="ECO:0000259" key="1">
    <source>
        <dbReference type="Pfam" id="PF14279"/>
    </source>
</evidence>
<feature type="domain" description="HNH endonuclease 5" evidence="1">
    <location>
        <begin position="16"/>
        <end position="66"/>
    </location>
</feature>
<accession>A0A3S0NYV3</accession>
<protein>
    <submittedName>
        <fullName evidence="2">HNH endonuclease</fullName>
    </submittedName>
</protein>
<comment type="caution">
    <text evidence="2">The sequence shown here is derived from an EMBL/GenBank/DDBJ whole genome shotgun (WGS) entry which is preliminary data.</text>
</comment>
<keyword evidence="2" id="KW-0255">Endonuclease</keyword>
<dbReference type="Pfam" id="PF14279">
    <property type="entry name" value="HNH_5"/>
    <property type="match status" value="1"/>
</dbReference>
<dbReference type="Gene3D" id="1.10.30.50">
    <property type="match status" value="1"/>
</dbReference>
<dbReference type="Proteomes" id="UP000280825">
    <property type="component" value="Unassembled WGS sequence"/>
</dbReference>
<gene>
    <name evidence="2" type="ORF">EKL98_12780</name>
</gene>
<name>A0A3S0NYV3_9FLAO</name>
<proteinExistence type="predicted"/>
<evidence type="ECO:0000313" key="2">
    <source>
        <dbReference type="EMBL" id="RTZ02759.1"/>
    </source>
</evidence>
<keyword evidence="2" id="KW-0540">Nuclease</keyword>
<reference evidence="2 3" key="1">
    <citation type="submission" date="2018-12" db="EMBL/GenBank/DDBJ databases">
        <title>Flavobacterium sp. nov., isolated from glacier ice.</title>
        <authorList>
            <person name="Liu Q."/>
            <person name="Xin Y.-H."/>
        </authorList>
    </citation>
    <scope>NUCLEOTIDE SEQUENCE [LARGE SCALE GENOMIC DNA]</scope>
    <source>
        <strain evidence="2 3">RB1N8</strain>
    </source>
</reference>
<keyword evidence="2" id="KW-0378">Hydrolase</keyword>
<sequence>MFHKKIIKNIDYGCLCPICLNYFDQRDNSLLTFDHNPPKSLGGKDDVLTCETCNNVAGHKIDKELLTALKEIEINGFKANTKFRKRIKNDSTKNETVTADFTIGKNNEIVMNLIKQDSNPVAYDNFIKSKSMSYSNPMFFTDEPFYSGWTTGYKFTIEKEQKSDERLSSICLLKIAYLIAYQKLGHIFLFNQNLDKVREQIKFPEREIIKNPFWIHFDFPDECLGLNLITIPKELKCFLIIFDLETKAGKY</sequence>
<dbReference type="GO" id="GO:0004519">
    <property type="term" value="F:endonuclease activity"/>
    <property type="evidence" value="ECO:0007669"/>
    <property type="project" value="UniProtKB-KW"/>
</dbReference>
<evidence type="ECO:0000313" key="3">
    <source>
        <dbReference type="Proteomes" id="UP000280825"/>
    </source>
</evidence>
<organism evidence="2 3">
    <name type="scientific">Flavobacterium bomense</name>
    <dbReference type="NCBI Taxonomy" id="2497483"/>
    <lineage>
        <taxon>Bacteria</taxon>
        <taxon>Pseudomonadati</taxon>
        <taxon>Bacteroidota</taxon>
        <taxon>Flavobacteriia</taxon>
        <taxon>Flavobacteriales</taxon>
        <taxon>Flavobacteriaceae</taxon>
        <taxon>Flavobacterium</taxon>
    </lineage>
</organism>
<dbReference type="EMBL" id="RYDJ01000016">
    <property type="protein sequence ID" value="RTZ02759.1"/>
    <property type="molecule type" value="Genomic_DNA"/>
</dbReference>